<sequence>MNESKQAPLCMPRTACCTEKLDVVRQAPLTVWEMWVEQEKKREEMIEVQPLIRYMERDIKWKKEERRRLADQEEKLMRDFLEYGKLVKEAEKAEKDEKAKKNWVW</sequence>
<dbReference type="EMBL" id="JAPDHF010000016">
    <property type="protein sequence ID" value="KAJ4007915.1"/>
    <property type="molecule type" value="Genomic_DNA"/>
</dbReference>
<dbReference type="OrthoDB" id="10489322at2759"/>
<accession>A0A9W8PJB2</accession>
<keyword evidence="2" id="KW-1185">Reference proteome</keyword>
<evidence type="ECO:0000313" key="2">
    <source>
        <dbReference type="Proteomes" id="UP001152130"/>
    </source>
</evidence>
<comment type="caution">
    <text evidence="1">The sequence shown here is derived from an EMBL/GenBank/DDBJ whole genome shotgun (WGS) entry which is preliminary data.</text>
</comment>
<dbReference type="AlphaFoldDB" id="A0A9W8PJB2"/>
<protein>
    <submittedName>
        <fullName evidence="1">Uncharacterized protein</fullName>
    </submittedName>
</protein>
<evidence type="ECO:0000313" key="1">
    <source>
        <dbReference type="EMBL" id="KAJ4007915.1"/>
    </source>
</evidence>
<name>A0A9W8PJB2_9HYPO</name>
<reference evidence="1" key="1">
    <citation type="submission" date="2022-10" db="EMBL/GenBank/DDBJ databases">
        <title>Fusarium specimens isolated from Avocado Roots.</title>
        <authorList>
            <person name="Stajich J."/>
            <person name="Roper C."/>
            <person name="Heimlech-Rivalta G."/>
        </authorList>
    </citation>
    <scope>NUCLEOTIDE SEQUENCE</scope>
    <source>
        <strain evidence="1">CF00143</strain>
    </source>
</reference>
<dbReference type="Proteomes" id="UP001152130">
    <property type="component" value="Unassembled WGS sequence"/>
</dbReference>
<gene>
    <name evidence="1" type="ORF">NW766_009727</name>
</gene>
<organism evidence="1 2">
    <name type="scientific">Fusarium irregulare</name>
    <dbReference type="NCBI Taxonomy" id="2494466"/>
    <lineage>
        <taxon>Eukaryota</taxon>
        <taxon>Fungi</taxon>
        <taxon>Dikarya</taxon>
        <taxon>Ascomycota</taxon>
        <taxon>Pezizomycotina</taxon>
        <taxon>Sordariomycetes</taxon>
        <taxon>Hypocreomycetidae</taxon>
        <taxon>Hypocreales</taxon>
        <taxon>Nectriaceae</taxon>
        <taxon>Fusarium</taxon>
        <taxon>Fusarium incarnatum-equiseti species complex</taxon>
    </lineage>
</organism>
<proteinExistence type="predicted"/>